<dbReference type="GO" id="GO:0004829">
    <property type="term" value="F:threonine-tRNA ligase activity"/>
    <property type="evidence" value="ECO:0007669"/>
    <property type="project" value="UniProtKB-UniRule"/>
</dbReference>
<comment type="subunit">
    <text evidence="13">Homodimer.</text>
</comment>
<keyword evidence="4 13" id="KW-0436">Ligase</keyword>
<evidence type="ECO:0000256" key="9">
    <source>
        <dbReference type="ARBA" id="ARBA00022884"/>
    </source>
</evidence>
<feature type="binding site" evidence="13">
    <location>
        <position position="331"/>
    </location>
    <ligand>
        <name>Zn(2+)</name>
        <dbReference type="ChEBI" id="CHEBI:29105"/>
        <note>catalytic</note>
    </ligand>
</feature>
<comment type="caution">
    <text evidence="16">The sequence shown here is derived from an EMBL/GenBank/DDBJ whole genome shotgun (WGS) entry which is preliminary data.</text>
</comment>
<dbReference type="GO" id="GO:0000049">
    <property type="term" value="F:tRNA binding"/>
    <property type="evidence" value="ECO:0007669"/>
    <property type="project" value="UniProtKB-KW"/>
</dbReference>
<dbReference type="InterPro" id="IPR012676">
    <property type="entry name" value="TGS-like"/>
</dbReference>
<dbReference type="SUPFAM" id="SSF52954">
    <property type="entry name" value="Class II aaRS ABD-related"/>
    <property type="match status" value="1"/>
</dbReference>
<dbReference type="PROSITE" id="PS50862">
    <property type="entry name" value="AA_TRNA_LIGASE_II"/>
    <property type="match status" value="1"/>
</dbReference>
<dbReference type="Gene3D" id="3.40.50.800">
    <property type="entry name" value="Anticodon-binding domain"/>
    <property type="match status" value="1"/>
</dbReference>
<evidence type="ECO:0000256" key="8">
    <source>
        <dbReference type="ARBA" id="ARBA00022840"/>
    </source>
</evidence>
<dbReference type="FunFam" id="3.30.930.10:FF:000002">
    <property type="entry name" value="Threonine--tRNA ligase"/>
    <property type="match status" value="1"/>
</dbReference>
<feature type="region of interest" description="Catalytic" evidence="13">
    <location>
        <begin position="240"/>
        <end position="531"/>
    </location>
</feature>
<comment type="cofactor">
    <cofactor evidence="13">
        <name>Zn(2+)</name>
        <dbReference type="ChEBI" id="CHEBI:29105"/>
    </cofactor>
    <text evidence="13">Binds 1 zinc ion per subunit.</text>
</comment>
<feature type="domain" description="Aminoacyl-transfer RNA synthetases class-II family profile" evidence="14">
    <location>
        <begin position="270"/>
        <end position="531"/>
    </location>
</feature>
<evidence type="ECO:0000256" key="2">
    <source>
        <dbReference type="ARBA" id="ARBA00022490"/>
    </source>
</evidence>
<dbReference type="GO" id="GO:0005524">
    <property type="term" value="F:ATP binding"/>
    <property type="evidence" value="ECO:0007669"/>
    <property type="project" value="UniProtKB-UniRule"/>
</dbReference>
<dbReference type="SUPFAM" id="SSF55186">
    <property type="entry name" value="ThrRS/AlaRS common domain"/>
    <property type="match status" value="1"/>
</dbReference>
<dbReference type="Pfam" id="PF03129">
    <property type="entry name" value="HGTP_anticodon"/>
    <property type="match status" value="1"/>
</dbReference>
<keyword evidence="9 13" id="KW-0694">RNA-binding</keyword>
<gene>
    <name evidence="13 16" type="primary">thrS</name>
    <name evidence="16" type="ORF">FJY75_00345</name>
</gene>
<dbReference type="PROSITE" id="PS51880">
    <property type="entry name" value="TGS"/>
    <property type="match status" value="1"/>
</dbReference>
<dbReference type="InterPro" id="IPR045864">
    <property type="entry name" value="aa-tRNA-synth_II/BPL/LPL"/>
</dbReference>
<keyword evidence="7 13" id="KW-0862">Zinc</keyword>
<dbReference type="Gene3D" id="3.30.980.10">
    <property type="entry name" value="Threonyl-trna Synthetase, Chain A, domain 2"/>
    <property type="match status" value="1"/>
</dbReference>
<feature type="binding site" evidence="13">
    <location>
        <position position="382"/>
    </location>
    <ligand>
        <name>Zn(2+)</name>
        <dbReference type="ChEBI" id="CHEBI:29105"/>
        <note>catalytic</note>
    </ligand>
</feature>
<evidence type="ECO:0000256" key="10">
    <source>
        <dbReference type="ARBA" id="ARBA00022917"/>
    </source>
</evidence>
<dbReference type="PRINTS" id="PR01047">
    <property type="entry name" value="TRNASYNTHTHR"/>
</dbReference>
<accession>A0A938BPW3</accession>
<dbReference type="InterPro" id="IPR012947">
    <property type="entry name" value="tRNA_SAD"/>
</dbReference>
<dbReference type="AlphaFoldDB" id="A0A938BPW3"/>
<evidence type="ECO:0000313" key="16">
    <source>
        <dbReference type="EMBL" id="MBM3316276.1"/>
    </source>
</evidence>
<dbReference type="SUPFAM" id="SSF81271">
    <property type="entry name" value="TGS-like"/>
    <property type="match status" value="1"/>
</dbReference>
<keyword evidence="8 13" id="KW-0067">ATP-binding</keyword>
<comment type="subcellular location">
    <subcellularLocation>
        <location evidence="13">Cytoplasm</location>
    </subcellularLocation>
</comment>
<feature type="domain" description="TGS" evidence="15">
    <location>
        <begin position="1"/>
        <end position="61"/>
    </location>
</feature>
<keyword evidence="6 13" id="KW-0547">Nucleotide-binding</keyword>
<keyword evidence="5 13" id="KW-0479">Metal-binding</keyword>
<dbReference type="EC" id="6.1.1.3" evidence="13"/>
<protein>
    <recommendedName>
        <fullName evidence="13">Threonine--tRNA ligase</fullName>
        <ecNumber evidence="13">6.1.1.3</ecNumber>
    </recommendedName>
    <alternativeName>
        <fullName evidence="13">Threonyl-tRNA synthetase</fullName>
        <shortName evidence="13">ThrRS</shortName>
    </alternativeName>
</protein>
<dbReference type="CDD" id="cd01667">
    <property type="entry name" value="TGS_ThrRS"/>
    <property type="match status" value="1"/>
</dbReference>
<dbReference type="InterPro" id="IPR004154">
    <property type="entry name" value="Anticodon-bd"/>
</dbReference>
<dbReference type="GO" id="GO:0046872">
    <property type="term" value="F:metal ion binding"/>
    <property type="evidence" value="ECO:0007669"/>
    <property type="project" value="UniProtKB-KW"/>
</dbReference>
<dbReference type="InterPro" id="IPR012675">
    <property type="entry name" value="Beta-grasp_dom_sf"/>
</dbReference>
<evidence type="ECO:0000256" key="6">
    <source>
        <dbReference type="ARBA" id="ARBA00022741"/>
    </source>
</evidence>
<reference evidence="16" key="1">
    <citation type="submission" date="2019-03" db="EMBL/GenBank/DDBJ databases">
        <title>Lake Tanganyika Metagenome-Assembled Genomes (MAGs).</title>
        <authorList>
            <person name="Tran P."/>
        </authorList>
    </citation>
    <scope>NUCLEOTIDE SEQUENCE</scope>
    <source>
        <strain evidence="16">M_DeepCast_400m_m2_100</strain>
    </source>
</reference>
<feature type="binding site" evidence="13">
    <location>
        <position position="508"/>
    </location>
    <ligand>
        <name>Zn(2+)</name>
        <dbReference type="ChEBI" id="CHEBI:29105"/>
        <note>catalytic</note>
    </ligand>
</feature>
<keyword evidence="10 13" id="KW-0648">Protein biosynthesis</keyword>
<dbReference type="EMBL" id="VGIY01000004">
    <property type="protein sequence ID" value="MBM3316276.1"/>
    <property type="molecule type" value="Genomic_DNA"/>
</dbReference>
<organism evidence="16 17">
    <name type="scientific">Eiseniibacteriota bacterium</name>
    <dbReference type="NCBI Taxonomy" id="2212470"/>
    <lineage>
        <taxon>Bacteria</taxon>
        <taxon>Candidatus Eiseniibacteriota</taxon>
    </lineage>
</organism>
<evidence type="ECO:0000313" key="17">
    <source>
        <dbReference type="Proteomes" id="UP000748308"/>
    </source>
</evidence>
<proteinExistence type="inferred from homology"/>
<dbReference type="Proteomes" id="UP000748308">
    <property type="component" value="Unassembled WGS sequence"/>
</dbReference>
<name>A0A938BPW3_UNCEI</name>
<evidence type="ECO:0000256" key="11">
    <source>
        <dbReference type="ARBA" id="ARBA00023146"/>
    </source>
</evidence>
<evidence type="ECO:0000256" key="12">
    <source>
        <dbReference type="ARBA" id="ARBA00049515"/>
    </source>
</evidence>
<sequence length="635" mass="71047">MPFVELPDGGRHEVPAGTTLAAVAERLAPALARRAVAVWLDDELVDLARAVEGDARVRFVTTADPEGLEVFRHSSAHLLAEAVVSLFPDAKPTIGPVVEEGFYYDFDHAPFSEEDLGRIEARMREIAAAGRPLRRRELGREEALALFAGNPYKLEMIHEMPAGETISVYDQGGAFVDLCRGPHLPDLGRIRAFKLTKLAGAYWRADVRNPMLQRVYGISFEDPKALAAHLKALEEAKRRDHRRIGKELDLFSFHEEGQGFAFWHAKGAIVFNELSAYIREECRRRGYVEVRTPMILNQELWLRSGHWDHYAEAMYFVDIDQKPHAVKPMNCPGGLLVYRSRLRSYRDLPIRQAELGMVHRNELSGVLHGLFRVRAFTQDDAHVFCTEDQLNDEVVKLIRFCIDVYRTFGFPDPEIKLSTQPTDHIGDEAIWTLATEALRAGLAAIGLPHKVAPGEGAFYGPKIDFDIRDSLGRRWQCGTVQVDFSMPERFDLTYEGADGRPHRPVMLHRAILGSLERFIGVLIEHTAGRLPLWISPVQARVIPVGPAHQDYARSVAAGMEAAGLRVEVDAREETLGKRVRAAQVEQVNYILVVGDREAEAGTVNVRTRDNVVHGPAAPAELTARLREEIAARALG</sequence>
<dbReference type="Pfam" id="PF00587">
    <property type="entry name" value="tRNA-synt_2b"/>
    <property type="match status" value="1"/>
</dbReference>
<dbReference type="FunFam" id="3.30.980.10:FF:000005">
    <property type="entry name" value="Threonyl-tRNA synthetase, mitochondrial"/>
    <property type="match status" value="1"/>
</dbReference>
<evidence type="ECO:0000256" key="4">
    <source>
        <dbReference type="ARBA" id="ARBA00022598"/>
    </source>
</evidence>
<evidence type="ECO:0000256" key="13">
    <source>
        <dbReference type="HAMAP-Rule" id="MF_00184"/>
    </source>
</evidence>
<evidence type="ECO:0000259" key="15">
    <source>
        <dbReference type="PROSITE" id="PS51880"/>
    </source>
</evidence>
<evidence type="ECO:0000259" key="14">
    <source>
        <dbReference type="PROSITE" id="PS50862"/>
    </source>
</evidence>
<dbReference type="CDD" id="cd00771">
    <property type="entry name" value="ThrRS_core"/>
    <property type="match status" value="1"/>
</dbReference>
<evidence type="ECO:0000256" key="1">
    <source>
        <dbReference type="ARBA" id="ARBA00008226"/>
    </source>
</evidence>
<dbReference type="SMART" id="SM00863">
    <property type="entry name" value="tRNA_SAD"/>
    <property type="match status" value="1"/>
</dbReference>
<dbReference type="Gene3D" id="3.30.930.10">
    <property type="entry name" value="Bira Bifunctional Protein, Domain 2"/>
    <property type="match status" value="1"/>
</dbReference>
<dbReference type="PANTHER" id="PTHR11451">
    <property type="entry name" value="THREONINE-TRNA LIGASE"/>
    <property type="match status" value="1"/>
</dbReference>
<dbReference type="InterPro" id="IPR033728">
    <property type="entry name" value="ThrRS_core"/>
</dbReference>
<keyword evidence="3 13" id="KW-0820">tRNA-binding</keyword>
<dbReference type="GO" id="GO:0005737">
    <property type="term" value="C:cytoplasm"/>
    <property type="evidence" value="ECO:0007669"/>
    <property type="project" value="UniProtKB-SubCell"/>
</dbReference>
<dbReference type="Pfam" id="PF07973">
    <property type="entry name" value="tRNA_SAD"/>
    <property type="match status" value="1"/>
</dbReference>
<evidence type="ECO:0000256" key="7">
    <source>
        <dbReference type="ARBA" id="ARBA00022833"/>
    </source>
</evidence>
<comment type="catalytic activity">
    <reaction evidence="12 13">
        <text>tRNA(Thr) + L-threonine + ATP = L-threonyl-tRNA(Thr) + AMP + diphosphate + H(+)</text>
        <dbReference type="Rhea" id="RHEA:24624"/>
        <dbReference type="Rhea" id="RHEA-COMP:9670"/>
        <dbReference type="Rhea" id="RHEA-COMP:9704"/>
        <dbReference type="ChEBI" id="CHEBI:15378"/>
        <dbReference type="ChEBI" id="CHEBI:30616"/>
        <dbReference type="ChEBI" id="CHEBI:33019"/>
        <dbReference type="ChEBI" id="CHEBI:57926"/>
        <dbReference type="ChEBI" id="CHEBI:78442"/>
        <dbReference type="ChEBI" id="CHEBI:78534"/>
        <dbReference type="ChEBI" id="CHEBI:456215"/>
        <dbReference type="EC" id="6.1.1.3"/>
    </reaction>
</comment>
<dbReference type="SUPFAM" id="SSF55681">
    <property type="entry name" value="Class II aaRS and biotin synthetases"/>
    <property type="match status" value="1"/>
</dbReference>
<dbReference type="InterPro" id="IPR002320">
    <property type="entry name" value="Thr-tRNA-ligase_IIa"/>
</dbReference>
<evidence type="ECO:0000256" key="5">
    <source>
        <dbReference type="ARBA" id="ARBA00022723"/>
    </source>
</evidence>
<dbReference type="InterPro" id="IPR036621">
    <property type="entry name" value="Anticodon-bd_dom_sf"/>
</dbReference>
<dbReference type="GO" id="GO:0006435">
    <property type="term" value="P:threonyl-tRNA aminoacylation"/>
    <property type="evidence" value="ECO:0007669"/>
    <property type="project" value="UniProtKB-UniRule"/>
</dbReference>
<dbReference type="Pfam" id="PF02824">
    <property type="entry name" value="TGS"/>
    <property type="match status" value="1"/>
</dbReference>
<keyword evidence="2 13" id="KW-0963">Cytoplasm</keyword>
<dbReference type="InterPro" id="IPR018163">
    <property type="entry name" value="Thr/Ala-tRNA-synth_IIc_edit"/>
</dbReference>
<dbReference type="CDD" id="cd00860">
    <property type="entry name" value="ThrRS_anticodon"/>
    <property type="match status" value="1"/>
</dbReference>
<dbReference type="InterPro" id="IPR006195">
    <property type="entry name" value="aa-tRNA-synth_II"/>
</dbReference>
<dbReference type="NCBIfam" id="TIGR00418">
    <property type="entry name" value="thrS"/>
    <property type="match status" value="1"/>
</dbReference>
<evidence type="ECO:0000256" key="3">
    <source>
        <dbReference type="ARBA" id="ARBA00022555"/>
    </source>
</evidence>
<keyword evidence="11 13" id="KW-0030">Aminoacyl-tRNA synthetase</keyword>
<dbReference type="InterPro" id="IPR004095">
    <property type="entry name" value="TGS"/>
</dbReference>
<dbReference type="InterPro" id="IPR047246">
    <property type="entry name" value="ThrRS_anticodon"/>
</dbReference>
<dbReference type="PANTHER" id="PTHR11451:SF44">
    <property type="entry name" value="THREONINE--TRNA LIGASE, CHLOROPLASTIC_MITOCHONDRIAL 2"/>
    <property type="match status" value="1"/>
</dbReference>
<dbReference type="HAMAP" id="MF_00184">
    <property type="entry name" value="Thr_tRNA_synth"/>
    <property type="match status" value="1"/>
</dbReference>
<dbReference type="FunFam" id="3.40.50.800:FF:000001">
    <property type="entry name" value="Threonine--tRNA ligase"/>
    <property type="match status" value="1"/>
</dbReference>
<comment type="similarity">
    <text evidence="1 13">Belongs to the class-II aminoacyl-tRNA synthetase family.</text>
</comment>
<dbReference type="InterPro" id="IPR002314">
    <property type="entry name" value="aa-tRNA-synt_IIb"/>
</dbReference>
<dbReference type="Gene3D" id="3.10.20.30">
    <property type="match status" value="1"/>
</dbReference>